<comment type="caution">
    <text evidence="2">The sequence shown here is derived from an EMBL/GenBank/DDBJ whole genome shotgun (WGS) entry which is preliminary data.</text>
</comment>
<dbReference type="InterPro" id="IPR003251">
    <property type="entry name" value="Rr_diiron-bd_dom"/>
</dbReference>
<dbReference type="Gene3D" id="1.20.1260.10">
    <property type="match status" value="1"/>
</dbReference>
<accession>A0ABU3RIK3</accession>
<protein>
    <submittedName>
        <fullName evidence="2">Ferritin-like domain-containing protein</fullName>
    </submittedName>
</protein>
<dbReference type="EMBL" id="JAWCUD010000009">
    <property type="protein sequence ID" value="MDU0204059.1"/>
    <property type="molecule type" value="Genomic_DNA"/>
</dbReference>
<feature type="domain" description="Rubrerythrin diiron-binding" evidence="1">
    <location>
        <begin position="26"/>
        <end position="146"/>
    </location>
</feature>
<evidence type="ECO:0000259" key="1">
    <source>
        <dbReference type="Pfam" id="PF02915"/>
    </source>
</evidence>
<dbReference type="Pfam" id="PF02915">
    <property type="entry name" value="Rubrerythrin"/>
    <property type="match status" value="1"/>
</dbReference>
<evidence type="ECO:0000313" key="3">
    <source>
        <dbReference type="Proteomes" id="UP001260980"/>
    </source>
</evidence>
<dbReference type="RefSeq" id="WP_315954112.1">
    <property type="nucleotide sequence ID" value="NZ_JAWCUD010000009.1"/>
</dbReference>
<sequence length="155" mass="18207">MYWIYPNEYRATFQPIWNVNLQQALELVKSSVQGERNDELFYDELIKLAPTSEQSALIASIRDDERGHNQMFRGIYKDLTGQEIYGVSNELYPKVHSYTEGLKQAIQGEWSAVEKYRLIWFGLPSGIYRDTLYGIILDEQKHASKYNYLLTLNRK</sequence>
<gene>
    <name evidence="2" type="ORF">RQP52_23525</name>
</gene>
<evidence type="ECO:0000313" key="2">
    <source>
        <dbReference type="EMBL" id="MDU0204059.1"/>
    </source>
</evidence>
<name>A0ABU3RIK3_9BACL</name>
<dbReference type="InterPro" id="IPR009078">
    <property type="entry name" value="Ferritin-like_SF"/>
</dbReference>
<organism evidence="2 3">
    <name type="scientific">Paenibacillus violae</name>
    <dbReference type="NCBI Taxonomy" id="3077234"/>
    <lineage>
        <taxon>Bacteria</taxon>
        <taxon>Bacillati</taxon>
        <taxon>Bacillota</taxon>
        <taxon>Bacilli</taxon>
        <taxon>Bacillales</taxon>
        <taxon>Paenibacillaceae</taxon>
        <taxon>Paenibacillus</taxon>
    </lineage>
</organism>
<dbReference type="Proteomes" id="UP001260980">
    <property type="component" value="Unassembled WGS sequence"/>
</dbReference>
<dbReference type="InterPro" id="IPR012347">
    <property type="entry name" value="Ferritin-like"/>
</dbReference>
<dbReference type="SUPFAM" id="SSF47240">
    <property type="entry name" value="Ferritin-like"/>
    <property type="match status" value="1"/>
</dbReference>
<dbReference type="CDD" id="cd00657">
    <property type="entry name" value="Ferritin_like"/>
    <property type="match status" value="1"/>
</dbReference>
<proteinExistence type="predicted"/>
<keyword evidence="3" id="KW-1185">Reference proteome</keyword>
<reference evidence="2 3" key="1">
    <citation type="submission" date="2023-10" db="EMBL/GenBank/DDBJ databases">
        <title>Paenibacillus strain PFR10 Genome sequencing and assembly.</title>
        <authorList>
            <person name="Kim I."/>
        </authorList>
    </citation>
    <scope>NUCLEOTIDE SEQUENCE [LARGE SCALE GENOMIC DNA]</scope>
    <source>
        <strain evidence="2 3">PFR10</strain>
    </source>
</reference>